<protein>
    <submittedName>
        <fullName evidence="2">Uncharacterized protein</fullName>
    </submittedName>
</protein>
<keyword evidence="1" id="KW-0732">Signal</keyword>
<feature type="signal peptide" evidence="1">
    <location>
        <begin position="1"/>
        <end position="33"/>
    </location>
</feature>
<comment type="caution">
    <text evidence="2">The sequence shown here is derived from an EMBL/GenBank/DDBJ whole genome shotgun (WGS) entry which is preliminary data.</text>
</comment>
<keyword evidence="3" id="KW-1185">Reference proteome</keyword>
<evidence type="ECO:0000256" key="1">
    <source>
        <dbReference type="SAM" id="SignalP"/>
    </source>
</evidence>
<dbReference type="RefSeq" id="WP_209969444.1">
    <property type="nucleotide sequence ID" value="NZ_JAGGLB010000001.1"/>
</dbReference>
<evidence type="ECO:0000313" key="2">
    <source>
        <dbReference type="EMBL" id="MBP1988887.1"/>
    </source>
</evidence>
<feature type="chain" id="PRO_5047132918" evidence="1">
    <location>
        <begin position="34"/>
        <end position="233"/>
    </location>
</feature>
<organism evidence="2 3">
    <name type="scientific">Paenibacillus eucommiae</name>
    <dbReference type="NCBI Taxonomy" id="1355755"/>
    <lineage>
        <taxon>Bacteria</taxon>
        <taxon>Bacillati</taxon>
        <taxon>Bacillota</taxon>
        <taxon>Bacilli</taxon>
        <taxon>Bacillales</taxon>
        <taxon>Paenibacillaceae</taxon>
        <taxon>Paenibacillus</taxon>
    </lineage>
</organism>
<proteinExistence type="predicted"/>
<dbReference type="Proteomes" id="UP001519287">
    <property type="component" value="Unassembled WGS sequence"/>
</dbReference>
<reference evidence="2 3" key="1">
    <citation type="submission" date="2021-03" db="EMBL/GenBank/DDBJ databases">
        <title>Genomic Encyclopedia of Type Strains, Phase IV (KMG-IV): sequencing the most valuable type-strain genomes for metagenomic binning, comparative biology and taxonomic classification.</title>
        <authorList>
            <person name="Goeker M."/>
        </authorList>
    </citation>
    <scope>NUCLEOTIDE SEQUENCE [LARGE SCALE GENOMIC DNA]</scope>
    <source>
        <strain evidence="2 3">DSM 26048</strain>
    </source>
</reference>
<accession>A0ABS4IMT3</accession>
<sequence length="233" mass="25657">MKWRQLVMKKMALSVFSILALLVVLMAPSFALASDQQNSYASLSSEQLAYSDLDAAPEEWKDAILDARKTIIYSTSWTVDGQVSAELPDGTNEELPEFSDLFPGWDVPKLNEDVRNEGLAQVENQEFKKIPVANYVGFVYLFEPSNTSATLPFYTFFSSVNRVTMEADSLPGTSWNGGYTNIDTGADVGYYNNMSLGGKIYLTNPNSSTAYGARVSTYSTTGYAQMSVVDDPT</sequence>
<evidence type="ECO:0000313" key="3">
    <source>
        <dbReference type="Proteomes" id="UP001519287"/>
    </source>
</evidence>
<dbReference type="EMBL" id="JAGGLB010000001">
    <property type="protein sequence ID" value="MBP1988887.1"/>
    <property type="molecule type" value="Genomic_DNA"/>
</dbReference>
<name>A0ABS4IMT3_9BACL</name>
<gene>
    <name evidence="2" type="ORF">J2Z66_000482</name>
</gene>